<feature type="transmembrane region" description="Helical" evidence="6">
    <location>
        <begin position="461"/>
        <end position="479"/>
    </location>
</feature>
<dbReference type="EMBL" id="CP133548">
    <property type="protein sequence ID" value="WMS86934.1"/>
    <property type="molecule type" value="Genomic_DNA"/>
</dbReference>
<dbReference type="PROSITE" id="PS50850">
    <property type="entry name" value="MFS"/>
    <property type="match status" value="1"/>
</dbReference>
<dbReference type="InterPro" id="IPR004752">
    <property type="entry name" value="AmpG_permease/AT-1"/>
</dbReference>
<feature type="transmembrane region" description="Helical" evidence="6">
    <location>
        <begin position="373"/>
        <end position="391"/>
    </location>
</feature>
<feature type="transmembrane region" description="Helical" evidence="6">
    <location>
        <begin position="398"/>
        <end position="419"/>
    </location>
</feature>
<dbReference type="Gene3D" id="1.20.1250.20">
    <property type="entry name" value="MFS general substrate transporter like domains"/>
    <property type="match status" value="2"/>
</dbReference>
<comment type="subcellular location">
    <subcellularLocation>
        <location evidence="1">Membrane</location>
        <topology evidence="1">Multi-pass membrane protein</topology>
    </subcellularLocation>
</comment>
<name>A0AA51X6K0_9GAMM</name>
<dbReference type="NCBIfam" id="TIGR00901">
    <property type="entry name" value="2A0125"/>
    <property type="match status" value="1"/>
</dbReference>
<feature type="transmembrane region" description="Helical" evidence="6">
    <location>
        <begin position="425"/>
        <end position="449"/>
    </location>
</feature>
<dbReference type="KEGG" id="plei:Q9312_17090"/>
<feature type="transmembrane region" description="Helical" evidence="6">
    <location>
        <begin position="158"/>
        <end position="179"/>
    </location>
</feature>
<keyword evidence="3 6" id="KW-0812">Transmembrane</keyword>
<gene>
    <name evidence="8" type="ORF">Q9312_17090</name>
</gene>
<evidence type="ECO:0000256" key="5">
    <source>
        <dbReference type="ARBA" id="ARBA00023136"/>
    </source>
</evidence>
<evidence type="ECO:0000256" key="4">
    <source>
        <dbReference type="ARBA" id="ARBA00022989"/>
    </source>
</evidence>
<evidence type="ECO:0000256" key="3">
    <source>
        <dbReference type="ARBA" id="ARBA00022692"/>
    </source>
</evidence>
<dbReference type="AlphaFoldDB" id="A0AA51X6K0"/>
<feature type="transmembrane region" description="Helical" evidence="6">
    <location>
        <begin position="239"/>
        <end position="258"/>
    </location>
</feature>
<feature type="transmembrane region" description="Helical" evidence="6">
    <location>
        <begin position="331"/>
        <end position="353"/>
    </location>
</feature>
<dbReference type="GO" id="GO:0022857">
    <property type="term" value="F:transmembrane transporter activity"/>
    <property type="evidence" value="ECO:0007669"/>
    <property type="project" value="InterPro"/>
</dbReference>
<evidence type="ECO:0000256" key="6">
    <source>
        <dbReference type="SAM" id="Phobius"/>
    </source>
</evidence>
<feature type="transmembrane region" description="Helical" evidence="6">
    <location>
        <begin position="59"/>
        <end position="82"/>
    </location>
</feature>
<evidence type="ECO:0000256" key="1">
    <source>
        <dbReference type="ARBA" id="ARBA00004141"/>
    </source>
</evidence>
<dbReference type="InterPro" id="IPR036259">
    <property type="entry name" value="MFS_trans_sf"/>
</dbReference>
<sequence>MSSTTTQKSWLGTLKAFRHPQVVTMLFLGLSAGLPLALIFSSLSLWLSEAGIEKSTVTYFSWGALAYSFKFLWAPLVDRIPLPWLTLRLGRRRGWLLLSQLAVLSAIALMGSFNPGSGTQALTSLAIATVLLGFSSATQDVIIDAYRIEIASTDLQALLSSTYIAGYRGGMLLSGAGALLLAESLGSTSQSYSYEAWRLTYYIMASLMLVGITTTLIAKEPELQRQKYTAFTQHQYLRFFIVFMLCAATFISFCVFTADQFSLLKAELFLMTDNSALSGAITELCRIPSAALATLLVGLFLDRLGFVERDLARQSYLIPVLDFFQRYGVKLALLLLLFIGFYRISDIVLGVIANVFYHDMGFSKQEIAEVSKTFGLIMMILGGFLGGLLSLRFGVLRILLLGAILTVATNLLFVALAQAGHNLTLFYIVISADNLTAGLASAAFVAFLASITNVSFTAIQYAIFSSLMSFLPKVIGGYSGAMVTNMGYENFFILASAMGVPVIFLIFLLRKRLEINEQN</sequence>
<keyword evidence="2" id="KW-0813">Transport</keyword>
<evidence type="ECO:0000259" key="7">
    <source>
        <dbReference type="PROSITE" id="PS50850"/>
    </source>
</evidence>
<dbReference type="InterPro" id="IPR011701">
    <property type="entry name" value="MFS"/>
</dbReference>
<feature type="transmembrane region" description="Helical" evidence="6">
    <location>
        <begin position="21"/>
        <end position="47"/>
    </location>
</feature>
<organism evidence="8 9">
    <name type="scientific">Pleionea litopenaei</name>
    <dbReference type="NCBI Taxonomy" id="3070815"/>
    <lineage>
        <taxon>Bacteria</taxon>
        <taxon>Pseudomonadati</taxon>
        <taxon>Pseudomonadota</taxon>
        <taxon>Gammaproteobacteria</taxon>
        <taxon>Oceanospirillales</taxon>
        <taxon>Pleioneaceae</taxon>
        <taxon>Pleionea</taxon>
    </lineage>
</organism>
<accession>A0AA51X6K0</accession>
<dbReference type="Pfam" id="PF07690">
    <property type="entry name" value="MFS_1"/>
    <property type="match status" value="2"/>
</dbReference>
<evidence type="ECO:0000313" key="8">
    <source>
        <dbReference type="EMBL" id="WMS86934.1"/>
    </source>
</evidence>
<dbReference type="PANTHER" id="PTHR12778">
    <property type="entry name" value="SOLUTE CARRIER FAMILY 33 ACETYL-COA TRANSPORTER -RELATED"/>
    <property type="match status" value="1"/>
</dbReference>
<protein>
    <submittedName>
        <fullName evidence="8">MFS transporter</fullName>
    </submittedName>
</protein>
<evidence type="ECO:0000256" key="2">
    <source>
        <dbReference type="ARBA" id="ARBA00022448"/>
    </source>
</evidence>
<reference evidence="8 9" key="1">
    <citation type="submission" date="2023-08" db="EMBL/GenBank/DDBJ databases">
        <title>Pleionea litopenaei sp. nov., isolated from stomach of juvenile Litopenaeus vannamei.</title>
        <authorList>
            <person name="Rho A.M."/>
            <person name="Hwang C.Y."/>
        </authorList>
    </citation>
    <scope>NUCLEOTIDE SEQUENCE [LARGE SCALE GENOMIC DNA]</scope>
    <source>
        <strain evidence="8 9">HL-JVS1</strain>
    </source>
</reference>
<dbReference type="InterPro" id="IPR020846">
    <property type="entry name" value="MFS_dom"/>
</dbReference>
<feature type="transmembrane region" description="Helical" evidence="6">
    <location>
        <begin position="94"/>
        <end position="113"/>
    </location>
</feature>
<dbReference type="Proteomes" id="UP001239782">
    <property type="component" value="Chromosome"/>
</dbReference>
<proteinExistence type="predicted"/>
<keyword evidence="9" id="KW-1185">Reference proteome</keyword>
<feature type="transmembrane region" description="Helical" evidence="6">
    <location>
        <begin position="491"/>
        <end position="509"/>
    </location>
</feature>
<feature type="transmembrane region" description="Helical" evidence="6">
    <location>
        <begin position="278"/>
        <end position="301"/>
    </location>
</feature>
<dbReference type="SUPFAM" id="SSF103473">
    <property type="entry name" value="MFS general substrate transporter"/>
    <property type="match status" value="2"/>
</dbReference>
<feature type="transmembrane region" description="Helical" evidence="6">
    <location>
        <begin position="125"/>
        <end position="146"/>
    </location>
</feature>
<keyword evidence="4 6" id="KW-1133">Transmembrane helix</keyword>
<dbReference type="RefSeq" id="WP_309202070.1">
    <property type="nucleotide sequence ID" value="NZ_CP133548.1"/>
</dbReference>
<evidence type="ECO:0000313" key="9">
    <source>
        <dbReference type="Proteomes" id="UP001239782"/>
    </source>
</evidence>
<dbReference type="PANTHER" id="PTHR12778:SF10">
    <property type="entry name" value="MAJOR FACILITATOR SUPERFAMILY DOMAIN-CONTAINING PROTEIN 3"/>
    <property type="match status" value="1"/>
</dbReference>
<feature type="domain" description="Major facilitator superfamily (MFS) profile" evidence="7">
    <location>
        <begin position="329"/>
        <end position="519"/>
    </location>
</feature>
<dbReference type="GO" id="GO:0016020">
    <property type="term" value="C:membrane"/>
    <property type="evidence" value="ECO:0007669"/>
    <property type="project" value="UniProtKB-SubCell"/>
</dbReference>
<keyword evidence="5 6" id="KW-0472">Membrane</keyword>
<feature type="transmembrane region" description="Helical" evidence="6">
    <location>
        <begin position="199"/>
        <end position="218"/>
    </location>
</feature>